<dbReference type="AlphaFoldDB" id="A0A0X8VDT5"/>
<dbReference type="GO" id="GO:0000049">
    <property type="term" value="F:tRNA binding"/>
    <property type="evidence" value="ECO:0007669"/>
    <property type="project" value="UniProtKB-UniRule"/>
</dbReference>
<evidence type="ECO:0000313" key="8">
    <source>
        <dbReference type="EMBL" id="SHF04250.1"/>
    </source>
</evidence>
<dbReference type="PANTHER" id="PTHR15239">
    <property type="entry name" value="NUCLEAR EXPORT MEDIATOR FACTOR NEMF"/>
    <property type="match status" value="1"/>
</dbReference>
<accession>A0A0X8VDT5</accession>
<protein>
    <recommendedName>
        <fullName evidence="5">Rqc2 homolog RqcH</fullName>
        <shortName evidence="5">RqcH</shortName>
    </recommendedName>
</protein>
<reference evidence="7 9" key="1">
    <citation type="journal article" date="2016" name="Genome Announc.">
        <title>Complete Genome Sequence of the Amino Acid-Fermenting Clostridium propionicum X2 (DSM 1682).</title>
        <authorList>
            <person name="Poehlein A."/>
            <person name="Schlien K."/>
            <person name="Chowdhury N.P."/>
            <person name="Gottschalk G."/>
            <person name="Buckel W."/>
            <person name="Daniel R."/>
        </authorList>
    </citation>
    <scope>NUCLEOTIDE SEQUENCE [LARGE SCALE GENOMIC DNA]</scope>
    <source>
        <strain evidence="7 9">X2</strain>
    </source>
</reference>
<dbReference type="EMBL" id="CP014223">
    <property type="protein sequence ID" value="AMJ41862.1"/>
    <property type="molecule type" value="Genomic_DNA"/>
</dbReference>
<gene>
    <name evidence="5" type="primary">rqcH</name>
    <name evidence="7" type="ORF">CPRO_22950</name>
    <name evidence="8" type="ORF">SAMN02745151_02601</name>
</gene>
<dbReference type="InterPro" id="IPR051608">
    <property type="entry name" value="RQC_Subunit_NEMF"/>
</dbReference>
<dbReference type="PANTHER" id="PTHR15239:SF6">
    <property type="entry name" value="RIBOSOME QUALITY CONTROL COMPLEX SUBUNIT NEMF"/>
    <property type="match status" value="1"/>
</dbReference>
<comment type="subunit">
    <text evidence="5">Associates with stalled 50S ribosomal subunits. Binds to RqcP.</text>
</comment>
<keyword evidence="4 5" id="KW-0648">Protein biosynthesis</keyword>
<feature type="domain" description="NFACT RNA-binding" evidence="6">
    <location>
        <begin position="464"/>
        <end position="559"/>
    </location>
</feature>
<reference evidence="10" key="3">
    <citation type="submission" date="2016-11" db="EMBL/GenBank/DDBJ databases">
        <authorList>
            <person name="Jaros S."/>
            <person name="Januszkiewicz K."/>
            <person name="Wedrychowicz H."/>
        </authorList>
    </citation>
    <scope>NUCLEOTIDE SEQUENCE [LARGE SCALE GENOMIC DNA]</scope>
    <source>
        <strain evidence="10">DSM 1682</strain>
    </source>
</reference>
<dbReference type="GO" id="GO:1990112">
    <property type="term" value="C:RQC complex"/>
    <property type="evidence" value="ECO:0007669"/>
    <property type="project" value="TreeGrafter"/>
</dbReference>
<keyword evidence="1 5" id="KW-0820">tRNA-binding</keyword>
<comment type="similarity">
    <text evidence="5">Belongs to the NEMF family.</text>
</comment>
<dbReference type="InterPro" id="IPR008532">
    <property type="entry name" value="NFACT_RNA-bd"/>
</dbReference>
<proteinExistence type="inferred from homology"/>
<keyword evidence="5" id="KW-0175">Coiled coil</keyword>
<keyword evidence="3 5" id="KW-0694">RNA-binding</keyword>
<dbReference type="Pfam" id="PF05670">
    <property type="entry name" value="NFACT-R_1"/>
    <property type="match status" value="1"/>
</dbReference>
<dbReference type="RefSeq" id="WP_066051763.1">
    <property type="nucleotide sequence ID" value="NZ_CP014223.1"/>
</dbReference>
<dbReference type="Pfam" id="PF05833">
    <property type="entry name" value="NFACT_N"/>
    <property type="match status" value="1"/>
</dbReference>
<comment type="function">
    <text evidence="5">Key component of the ribosome quality control system (RQC), a ribosome-associated complex that mediates the extraction of incompletely synthesized nascent chains from stalled ribosomes and their subsequent degradation. RqcH recruits Ala-charged tRNA, and with RqcP directs the elongation of stalled nascent chains on 50S ribosomal subunits, leading to non-templated C-terminal alanine extensions (Ala tail). The Ala tail promotes nascent chain degradation. May add between 1 and at least 8 Ala residues. Binds to stalled 50S ribosomal subunits.</text>
</comment>
<evidence type="ECO:0000313" key="7">
    <source>
        <dbReference type="EMBL" id="AMJ41862.1"/>
    </source>
</evidence>
<dbReference type="Gene3D" id="1.10.8.50">
    <property type="match status" value="1"/>
</dbReference>
<keyword evidence="9" id="KW-1185">Reference proteome</keyword>
<dbReference type="KEGG" id="cpro:CPRO_22950"/>
<dbReference type="InterPro" id="IPR010979">
    <property type="entry name" value="Ribosomal_uS13-like_H2TH"/>
</dbReference>
<name>A0A0X8VDT5_ANAPI</name>
<evidence type="ECO:0000256" key="1">
    <source>
        <dbReference type="ARBA" id="ARBA00022555"/>
    </source>
</evidence>
<dbReference type="Proteomes" id="UP000068026">
    <property type="component" value="Chromosome"/>
</dbReference>
<feature type="coiled-coil region" evidence="5">
    <location>
        <begin position="388"/>
        <end position="415"/>
    </location>
</feature>
<dbReference type="GO" id="GO:0043023">
    <property type="term" value="F:ribosomal large subunit binding"/>
    <property type="evidence" value="ECO:0007669"/>
    <property type="project" value="UniProtKB-UniRule"/>
</dbReference>
<evidence type="ECO:0000259" key="6">
    <source>
        <dbReference type="Pfam" id="PF05670"/>
    </source>
</evidence>
<evidence type="ECO:0000256" key="5">
    <source>
        <dbReference type="HAMAP-Rule" id="MF_00844"/>
    </source>
</evidence>
<dbReference type="GO" id="GO:0072344">
    <property type="term" value="P:rescue of stalled ribosome"/>
    <property type="evidence" value="ECO:0007669"/>
    <property type="project" value="UniProtKB-UniRule"/>
</dbReference>
<dbReference type="InterPro" id="IPR043682">
    <property type="entry name" value="RqcH_bacterial"/>
</dbReference>
<evidence type="ECO:0000313" key="9">
    <source>
        <dbReference type="Proteomes" id="UP000068026"/>
    </source>
</evidence>
<dbReference type="OrthoDB" id="9766163at2"/>
<dbReference type="HAMAP" id="MF_00844_B">
    <property type="entry name" value="RqcH_B"/>
    <property type="match status" value="1"/>
</dbReference>
<dbReference type="GO" id="GO:0019843">
    <property type="term" value="F:rRNA binding"/>
    <property type="evidence" value="ECO:0007669"/>
    <property type="project" value="UniProtKB-UniRule"/>
</dbReference>
<reference evidence="8" key="4">
    <citation type="submission" date="2016-11" db="EMBL/GenBank/DDBJ databases">
        <authorList>
            <person name="Varghese N."/>
            <person name="Submissions S."/>
        </authorList>
    </citation>
    <scope>NUCLEOTIDE SEQUENCE</scope>
    <source>
        <strain evidence="8">DSM 1682</strain>
    </source>
</reference>
<dbReference type="EMBL" id="FQUA01000014">
    <property type="protein sequence ID" value="SHF04250.1"/>
    <property type="molecule type" value="Genomic_DNA"/>
</dbReference>
<dbReference type="FunFam" id="2.30.310.10:FF:000004">
    <property type="entry name" value="Fibronectin-binding protein A"/>
    <property type="match status" value="1"/>
</dbReference>
<evidence type="ECO:0000256" key="2">
    <source>
        <dbReference type="ARBA" id="ARBA00022730"/>
    </source>
</evidence>
<organism evidence="8 10">
    <name type="scientific">Anaerotignum propionicum DSM 1682</name>
    <dbReference type="NCBI Taxonomy" id="991789"/>
    <lineage>
        <taxon>Bacteria</taxon>
        <taxon>Bacillati</taxon>
        <taxon>Bacillota</taxon>
        <taxon>Clostridia</taxon>
        <taxon>Lachnospirales</taxon>
        <taxon>Anaerotignaceae</taxon>
        <taxon>Anaerotignum</taxon>
    </lineage>
</organism>
<sequence>MALDGITAAAIVHELKTNLIGGRIDKIHQPAADEIRFSVRGTGVVHKILASANSSNPRIHFTETTRENPMTAPLFCMVLRKHIAGGKIIDICQPNFERIILLKIESANEMGDMTVKNLILEIMGKHSNLILTDENGRILDSIKRVSHEKSSVREVLPGKDYVLPPSQNKKNPLFAEQGDFLFSLALQAGQKLQDFIYKTYTGISPIMAGEICFRAALEPSDACQQITPDKGEALFYAFQAVMEDAKLANFTPKLYYHPNSNRVLDFGVIEMTEFKAFQQKIFLSISALLESFYQERDHASHIKQKAHDMRRLVSSNIERCVKKKEIQLKTRKDVADMESWRKKGELLTANIYAVPQGATTFRTTDFYDEAMGDIEISLDPTKTPAENAQKYFSRYNKAKRTLAALEIQEKQNDEELVYLESVLNALDNASDEADLGEIRTELAESGFVRRQAPKKGAPKAKKAKPLHFISSDGYEIYVGKSNLQNDELTLRFADSMDIWLHTKEIPGSHVIIRSNGTGTASDTALEEASNLAAFFSKAKNSSMVPVDYTQRKNVKKPNGAKPGMVIYLTNRTIYVTPDEEKVKSMQSNA</sequence>
<dbReference type="SUPFAM" id="SSF46946">
    <property type="entry name" value="S13-like H2TH domain"/>
    <property type="match status" value="1"/>
</dbReference>
<evidence type="ECO:0000313" key="10">
    <source>
        <dbReference type="Proteomes" id="UP000184204"/>
    </source>
</evidence>
<dbReference type="Proteomes" id="UP000184204">
    <property type="component" value="Unassembled WGS sequence"/>
</dbReference>
<reference evidence="9" key="2">
    <citation type="submission" date="2016-01" db="EMBL/GenBank/DDBJ databases">
        <authorList>
            <person name="Poehlein A."/>
            <person name="Schlien K."/>
            <person name="Gottschalk G."/>
            <person name="Buckel W."/>
            <person name="Daniel R."/>
        </authorList>
    </citation>
    <scope>NUCLEOTIDE SEQUENCE [LARGE SCALE GENOMIC DNA]</scope>
    <source>
        <strain evidence="9">X2</strain>
    </source>
</reference>
<evidence type="ECO:0000256" key="4">
    <source>
        <dbReference type="ARBA" id="ARBA00022917"/>
    </source>
</evidence>
<dbReference type="Gene3D" id="2.30.310.10">
    <property type="entry name" value="ibrinogen binding protein from staphylococcus aureus domain"/>
    <property type="match status" value="1"/>
</dbReference>
<keyword evidence="2 5" id="KW-0699">rRNA-binding</keyword>
<evidence type="ECO:0000256" key="3">
    <source>
        <dbReference type="ARBA" id="ARBA00022884"/>
    </source>
</evidence>